<dbReference type="EMBL" id="JARBJD010000038">
    <property type="protein sequence ID" value="KAK2958420.1"/>
    <property type="molecule type" value="Genomic_DNA"/>
</dbReference>
<gene>
    <name evidence="1" type="ORF">BLNAU_6690</name>
</gene>
<dbReference type="Proteomes" id="UP001281761">
    <property type="component" value="Unassembled WGS sequence"/>
</dbReference>
<protein>
    <submittedName>
        <fullName evidence="1">Uncharacterized protein</fullName>
    </submittedName>
</protein>
<organism evidence="1 2">
    <name type="scientific">Blattamonas nauphoetae</name>
    <dbReference type="NCBI Taxonomy" id="2049346"/>
    <lineage>
        <taxon>Eukaryota</taxon>
        <taxon>Metamonada</taxon>
        <taxon>Preaxostyla</taxon>
        <taxon>Oxymonadida</taxon>
        <taxon>Blattamonas</taxon>
    </lineage>
</organism>
<reference evidence="1 2" key="1">
    <citation type="journal article" date="2022" name="bioRxiv">
        <title>Genomics of Preaxostyla Flagellates Illuminates Evolutionary Transitions and the Path Towards Mitochondrial Loss.</title>
        <authorList>
            <person name="Novak L.V.F."/>
            <person name="Treitli S.C."/>
            <person name="Pyrih J."/>
            <person name="Halakuc P."/>
            <person name="Pipaliya S.V."/>
            <person name="Vacek V."/>
            <person name="Brzon O."/>
            <person name="Soukal P."/>
            <person name="Eme L."/>
            <person name="Dacks J.B."/>
            <person name="Karnkowska A."/>
            <person name="Elias M."/>
            <person name="Hampl V."/>
        </authorList>
    </citation>
    <scope>NUCLEOTIDE SEQUENCE [LARGE SCALE GENOMIC DNA]</scope>
    <source>
        <strain evidence="1">NAU3</strain>
        <tissue evidence="1">Gut</tissue>
    </source>
</reference>
<evidence type="ECO:0000313" key="1">
    <source>
        <dbReference type="EMBL" id="KAK2958420.1"/>
    </source>
</evidence>
<evidence type="ECO:0000313" key="2">
    <source>
        <dbReference type="Proteomes" id="UP001281761"/>
    </source>
</evidence>
<comment type="caution">
    <text evidence="1">The sequence shown here is derived from an EMBL/GenBank/DDBJ whole genome shotgun (WGS) entry which is preliminary data.</text>
</comment>
<sequence length="99" mass="11601">MELKRLASSKRTPCGSDWSVHQLQRAHWLGREYEHHTELQPCVERPRATGWAEQLLCPMEPPRWLCPCSSSEVQVHWRHVHVIRNGFTAFSPFSNQVQL</sequence>
<keyword evidence="2" id="KW-1185">Reference proteome</keyword>
<accession>A0ABQ9Y3T4</accession>
<name>A0ABQ9Y3T4_9EUKA</name>
<proteinExistence type="predicted"/>